<dbReference type="SUPFAM" id="SSF56219">
    <property type="entry name" value="DNase I-like"/>
    <property type="match status" value="1"/>
</dbReference>
<evidence type="ECO:0000256" key="1">
    <source>
        <dbReference type="SAM" id="MobiDB-lite"/>
    </source>
</evidence>
<dbReference type="EMBL" id="JANJYJ010000007">
    <property type="protein sequence ID" value="KAK3199675.1"/>
    <property type="molecule type" value="Genomic_DNA"/>
</dbReference>
<proteinExistence type="predicted"/>
<dbReference type="PANTHER" id="PTHR35218:SF9">
    <property type="entry name" value="ENDONUCLEASE_EXONUCLEASE_PHOSPHATASE DOMAIN-CONTAINING PROTEIN"/>
    <property type="match status" value="1"/>
</dbReference>
<accession>A0AAE0E0C7</accession>
<dbReference type="PANTHER" id="PTHR35218">
    <property type="entry name" value="RNASE H DOMAIN-CONTAINING PROTEIN"/>
    <property type="match status" value="1"/>
</dbReference>
<keyword evidence="3" id="KW-1185">Reference proteome</keyword>
<comment type="caution">
    <text evidence="2">The sequence shown here is derived from an EMBL/GenBank/DDBJ whole genome shotgun (WGS) entry which is preliminary data.</text>
</comment>
<gene>
    <name evidence="2" type="ORF">Dsin_023090</name>
</gene>
<feature type="compositionally biased region" description="Basic and acidic residues" evidence="1">
    <location>
        <begin position="198"/>
        <end position="215"/>
    </location>
</feature>
<reference evidence="2" key="1">
    <citation type="journal article" date="2023" name="Plant J.">
        <title>Genome sequences and population genomics provide insights into the demographic history, inbreeding, and mutation load of two 'living fossil' tree species of Dipteronia.</title>
        <authorList>
            <person name="Feng Y."/>
            <person name="Comes H.P."/>
            <person name="Chen J."/>
            <person name="Zhu S."/>
            <person name="Lu R."/>
            <person name="Zhang X."/>
            <person name="Li P."/>
            <person name="Qiu J."/>
            <person name="Olsen K.M."/>
            <person name="Qiu Y."/>
        </authorList>
    </citation>
    <scope>NUCLEOTIDE SEQUENCE</scope>
    <source>
        <strain evidence="2">NBL</strain>
    </source>
</reference>
<evidence type="ECO:0000313" key="3">
    <source>
        <dbReference type="Proteomes" id="UP001281410"/>
    </source>
</evidence>
<dbReference type="InterPro" id="IPR036691">
    <property type="entry name" value="Endo/exonu/phosph_ase_sf"/>
</dbReference>
<evidence type="ECO:0008006" key="4">
    <source>
        <dbReference type="Google" id="ProtNLM"/>
    </source>
</evidence>
<dbReference type="AlphaFoldDB" id="A0AAE0E0C7"/>
<organism evidence="2 3">
    <name type="scientific">Dipteronia sinensis</name>
    <dbReference type="NCBI Taxonomy" id="43782"/>
    <lineage>
        <taxon>Eukaryota</taxon>
        <taxon>Viridiplantae</taxon>
        <taxon>Streptophyta</taxon>
        <taxon>Embryophyta</taxon>
        <taxon>Tracheophyta</taxon>
        <taxon>Spermatophyta</taxon>
        <taxon>Magnoliopsida</taxon>
        <taxon>eudicotyledons</taxon>
        <taxon>Gunneridae</taxon>
        <taxon>Pentapetalae</taxon>
        <taxon>rosids</taxon>
        <taxon>malvids</taxon>
        <taxon>Sapindales</taxon>
        <taxon>Sapindaceae</taxon>
        <taxon>Hippocastanoideae</taxon>
        <taxon>Acereae</taxon>
        <taxon>Dipteronia</taxon>
    </lineage>
</organism>
<dbReference type="Proteomes" id="UP001281410">
    <property type="component" value="Unassembled WGS sequence"/>
</dbReference>
<dbReference type="Gene3D" id="3.60.10.10">
    <property type="entry name" value="Endonuclease/exonuclease/phosphatase"/>
    <property type="match status" value="1"/>
</dbReference>
<protein>
    <recommendedName>
        <fullName evidence="4">Endonuclease/exonuclease/phosphatase domain-containing protein</fullName>
    </recommendedName>
</protein>
<feature type="region of interest" description="Disordered" evidence="1">
    <location>
        <begin position="194"/>
        <end position="229"/>
    </location>
</feature>
<name>A0AAE0E0C7_9ROSI</name>
<sequence>MAGGPRVGAKTQRSGPSPSFADILKENIIYNGSRDGGVEKRVEVVKWDGETADASWLQHCTVGVLKSFSDFSLVVRMLGSRNLYPSTRYLGDKNVLWEFLSAKDRDSFIRNRFIWEDFFLSMGLECPDSIKIVTGKSSFSISSREVHRQVDLGWISNKLGMNMGDQLSDCYQSLREECNQILETVPVPGFTKSCNRQNKGEVGGKGKSNQDRDRGIGSPRIADSKSKRWGAVKEPLVKGKNVLIRTKAGKPPSNFASNASINLESRQDRRKKVWDSEYSGFSSTDGEVEALEMPPPNFVGQLSLGPFELRGNFYIDLGSGPGEDSRMGLISRGPVFTGEDVPLVDAERGNSAVETQIEHLDHNPVLSNDNLTTSSVEGEVGNFPDVEETELAEVETQARKDFTHMKGASRVSTFSKVHRMKTRKDATVNSVIVQSSDRTEGYKSNVFERWNLEIEVTKIIEKGVELGHIIPTSATGDRKITREGSREQTGSWNLSQEVAKVIEMGLALGFDYDGEELVVGNEVARRVIEDEDNLKTIKKKSKGLGRAEKRRVVRRLVMLHKPTMLFIQESKLNYFDNMVIKAFGGFMLTRGIGVESRGSAGGLITLWDGDLFEAQACISNDRCIIVSGMLLRLKKYVVFCNVYAANKEPERKDLWSFILNAQDSFPVPWVVGGDFNTVLEPCERKGGMGCTISMRNFQNFIDLAKFRSSGNSGRQLLLKSKAVKKYMKSRVKEKSQAGGQSKELEEDLMLVERKVESQRWTPGLRQDRLDCLVKLWKSIKVEEQRWRQTSRVKWIKEGDRNSRSRMLRGKS</sequence>
<evidence type="ECO:0000313" key="2">
    <source>
        <dbReference type="EMBL" id="KAK3199675.1"/>
    </source>
</evidence>